<gene>
    <name evidence="1" type="ORF">TPC1_30796</name>
</gene>
<evidence type="ECO:0000313" key="1">
    <source>
        <dbReference type="EMBL" id="JAP89709.1"/>
    </source>
</evidence>
<sequence>EYVTSQPQLPHLLDDPQKTGKLFDYQLYKLNSKQRPLTNQQIVHNRNDAVISTIGFLKHIDIAKYNSTVQALYQKYQFFSAQVVFDQEQQFQFYKNNENKKHIDVDTSNIKSLTSYQQLFDTANHIVLHDEQAVFSIYKIDFAYFDFKFLIIFQFTHAIGDASAGMMIMRKFNQFYNSNQKLEFQSQKNNFNPISILNENNKDLLQLRHSSFNGIKLGIIKNISKQEFKHKVPHPKLNLRQSQWNIVILKKKINQFHKLKNELFSTTILVLSNLMQIAYGFKTKNYKNGDRILFCNLKAEYEFYNQFEKLDFNDIFGFGVALLPVMLVIDENMTIKDILSQINAQTKKEMSVQEKLNKIVHQDMVQTDFSDHPYPVSSYNTTLGAFSNQSPIELACGFGMQNITSSDVHLLDFIMSSSDEHWLFCIDDYYFTLTEHKQLLALWFHMNEMVNKLENQGDYGVKDVIKMLEIYGW</sequence>
<dbReference type="EMBL" id="GDID01006897">
    <property type="protein sequence ID" value="JAP89709.1"/>
    <property type="molecule type" value="Transcribed_RNA"/>
</dbReference>
<proteinExistence type="predicted"/>
<name>A0A146K2D8_9EUKA</name>
<protein>
    <recommendedName>
        <fullName evidence="2">Condensation domain-containing protein</fullName>
    </recommendedName>
</protein>
<feature type="non-terminal residue" evidence="1">
    <location>
        <position position="1"/>
    </location>
</feature>
<reference evidence="1" key="1">
    <citation type="submission" date="2015-07" db="EMBL/GenBank/DDBJ databases">
        <title>Adaptation to a free-living lifestyle via gene acquisitions in the diplomonad Trepomonas sp. PC1.</title>
        <authorList>
            <person name="Xu F."/>
            <person name="Jerlstrom-Hultqvist J."/>
            <person name="Kolisko M."/>
            <person name="Simpson A.G.B."/>
            <person name="Roger A.J."/>
            <person name="Svard S.G."/>
            <person name="Andersson J.O."/>
        </authorList>
    </citation>
    <scope>NUCLEOTIDE SEQUENCE</scope>
    <source>
        <strain evidence="1">PC1</strain>
    </source>
</reference>
<dbReference type="AlphaFoldDB" id="A0A146K2D8"/>
<evidence type="ECO:0008006" key="2">
    <source>
        <dbReference type="Google" id="ProtNLM"/>
    </source>
</evidence>
<accession>A0A146K2D8</accession>
<organism evidence="1">
    <name type="scientific">Trepomonas sp. PC1</name>
    <dbReference type="NCBI Taxonomy" id="1076344"/>
    <lineage>
        <taxon>Eukaryota</taxon>
        <taxon>Metamonada</taxon>
        <taxon>Diplomonadida</taxon>
        <taxon>Hexamitidae</taxon>
        <taxon>Hexamitinae</taxon>
        <taxon>Trepomonas</taxon>
    </lineage>
</organism>